<protein>
    <recommendedName>
        <fullName evidence="2">Ricin B lectin domain-containing protein</fullName>
    </recommendedName>
</protein>
<name>A0A5M8P4J4_9BACT</name>
<evidence type="ECO:0000256" key="1">
    <source>
        <dbReference type="SAM" id="SignalP"/>
    </source>
</evidence>
<proteinExistence type="predicted"/>
<dbReference type="CDD" id="cd00161">
    <property type="entry name" value="beta-trefoil_Ricin-like"/>
    <property type="match status" value="1"/>
</dbReference>
<dbReference type="Proteomes" id="UP000324575">
    <property type="component" value="Unassembled WGS sequence"/>
</dbReference>
<dbReference type="Pfam" id="PF14200">
    <property type="entry name" value="RicinB_lectin_2"/>
    <property type="match status" value="1"/>
</dbReference>
<reference evidence="3 5" key="1">
    <citation type="submission" date="2019-03" db="EMBL/GenBank/DDBJ databases">
        <title>Single cell metagenomics reveals metabolic interactions within the superorganism composed of flagellate Streblomastix strix and complex community of Bacteroidetes bacteria on its surface.</title>
        <authorList>
            <person name="Treitli S.C."/>
            <person name="Kolisko M."/>
            <person name="Husnik F."/>
            <person name="Keeling P."/>
            <person name="Hampl V."/>
        </authorList>
    </citation>
    <scope>NUCLEOTIDE SEQUENCE [LARGE SCALE GENOMIC DNA]</scope>
    <source>
        <strain evidence="3">St1</strain>
    </source>
</reference>
<gene>
    <name evidence="3" type="ORF">EZS26_000454</name>
    <name evidence="4" type="ORF">EZS26_000513</name>
</gene>
<dbReference type="Gene3D" id="2.80.10.50">
    <property type="match status" value="1"/>
</dbReference>
<dbReference type="SUPFAM" id="SSF50370">
    <property type="entry name" value="Ricin B-like lectins"/>
    <property type="match status" value="1"/>
</dbReference>
<keyword evidence="1" id="KW-0732">Signal</keyword>
<dbReference type="EMBL" id="SNRX01000002">
    <property type="protein sequence ID" value="KAA6303294.1"/>
    <property type="molecule type" value="Genomic_DNA"/>
</dbReference>
<evidence type="ECO:0000313" key="5">
    <source>
        <dbReference type="Proteomes" id="UP000324575"/>
    </source>
</evidence>
<feature type="domain" description="Ricin B lectin" evidence="2">
    <location>
        <begin position="76"/>
        <end position="140"/>
    </location>
</feature>
<evidence type="ECO:0000313" key="3">
    <source>
        <dbReference type="EMBL" id="KAA6303294.1"/>
    </source>
</evidence>
<dbReference type="EMBL" id="SNRX01000002">
    <property type="protein sequence ID" value="KAA6303353.1"/>
    <property type="molecule type" value="Genomic_DNA"/>
</dbReference>
<feature type="signal peptide" evidence="1">
    <location>
        <begin position="1"/>
        <end position="22"/>
    </location>
</feature>
<sequence>MQHIPQKIFCVLLLIITIPAKAQSLLPEVSTASNPIWYYIQVQGESERQDRVFTASGTQVLGQSMVMASNQSEIDKQLWRFEKTASGNYAIINKSTNKKLDIRYDSSKSISVGLLSDTPSTEWKLPKNSSYYNIQATKSPSGGATANVYAHQANNWDNRNYVIMFENTSYTSTANSLFHFVVYVDFTIETSTDAKPVWYVISSAKSGYENKYITEVENASNPNVSFALVDLDASNAAQQWKVVKKSSVAGDTRLQFVNKATGNIIHTHSVVNNAFHCVQSATDLNASNGWTTHYIGTGQFEIYGQETDGVTRYLNAAASTQTDPDLFLEEQSKDTAFAWAFKKADDAYSSLALTAPDDVRIYSRNHQIVVDGAVDYTVRNLQGLQFNRTSVLPLGIYLVTVNAATTKVVIK</sequence>
<evidence type="ECO:0000313" key="4">
    <source>
        <dbReference type="EMBL" id="KAA6303353.1"/>
    </source>
</evidence>
<dbReference type="InterPro" id="IPR035992">
    <property type="entry name" value="Ricin_B-like_lectins"/>
</dbReference>
<organism evidence="3 5">
    <name type="scientific">Candidatus Ordinivivax streblomastigis</name>
    <dbReference type="NCBI Taxonomy" id="2540710"/>
    <lineage>
        <taxon>Bacteria</taxon>
        <taxon>Pseudomonadati</taxon>
        <taxon>Bacteroidota</taxon>
        <taxon>Bacteroidia</taxon>
        <taxon>Bacteroidales</taxon>
        <taxon>Candidatus Ordinivivax</taxon>
    </lineage>
</organism>
<accession>A0A5M8P4J4</accession>
<dbReference type="InterPro" id="IPR000772">
    <property type="entry name" value="Ricin_B_lectin"/>
</dbReference>
<evidence type="ECO:0000259" key="2">
    <source>
        <dbReference type="Pfam" id="PF14200"/>
    </source>
</evidence>
<feature type="chain" id="PRO_5033857743" description="Ricin B lectin domain-containing protein" evidence="1">
    <location>
        <begin position="23"/>
        <end position="411"/>
    </location>
</feature>
<comment type="caution">
    <text evidence="3">The sequence shown here is derived from an EMBL/GenBank/DDBJ whole genome shotgun (WGS) entry which is preliminary data.</text>
</comment>
<dbReference type="AlphaFoldDB" id="A0A5M8P4J4"/>